<evidence type="ECO:0000256" key="3">
    <source>
        <dbReference type="SAM" id="MobiDB-lite"/>
    </source>
</evidence>
<dbReference type="EMBL" id="JAMTCO010000005">
    <property type="protein sequence ID" value="MCP2269921.1"/>
    <property type="molecule type" value="Genomic_DNA"/>
</dbReference>
<dbReference type="SUPFAM" id="SSF52833">
    <property type="entry name" value="Thioredoxin-like"/>
    <property type="match status" value="1"/>
</dbReference>
<dbReference type="PANTHER" id="PTHR45663">
    <property type="entry name" value="GEO12009P1"/>
    <property type="match status" value="1"/>
</dbReference>
<comment type="similarity">
    <text evidence="1">Belongs to the thioredoxin family.</text>
</comment>
<feature type="region of interest" description="Disordered" evidence="3">
    <location>
        <begin position="27"/>
        <end position="49"/>
    </location>
</feature>
<feature type="domain" description="Thioredoxin" evidence="4">
    <location>
        <begin position="32"/>
        <end position="158"/>
    </location>
</feature>
<dbReference type="Gene3D" id="3.40.30.10">
    <property type="entry name" value="Glutaredoxin"/>
    <property type="match status" value="1"/>
</dbReference>
<gene>
    <name evidence="5" type="ORF">LV75_002410</name>
</gene>
<evidence type="ECO:0000313" key="6">
    <source>
        <dbReference type="Proteomes" id="UP001205185"/>
    </source>
</evidence>
<dbReference type="Pfam" id="PF14561">
    <property type="entry name" value="TPR_20"/>
    <property type="match status" value="1"/>
</dbReference>
<reference evidence="5 6" key="1">
    <citation type="submission" date="2022-06" db="EMBL/GenBank/DDBJ databases">
        <title>Genomic Encyclopedia of Archaeal and Bacterial Type Strains, Phase II (KMG-II): from individual species to whole genera.</title>
        <authorList>
            <person name="Goeker M."/>
        </authorList>
    </citation>
    <scope>NUCLEOTIDE SEQUENCE [LARGE SCALE GENOMIC DNA]</scope>
    <source>
        <strain evidence="5 6">DSM 44255</strain>
    </source>
</reference>
<dbReference type="InterPro" id="IPR013766">
    <property type="entry name" value="Thioredoxin_domain"/>
</dbReference>
<sequence length="320" mass="33864">MTRPDPRQTAALSAALSRAVDLSALKARADAASTPQPAPGRPPSTPAGPSFVVDVAEANFEAEVVERSTQVPVVVALVAGWSAQSTQLLATLEQLAAEDNGSWHLAKVDVEASPRVAQLFGVQAVPMVIAIAGRQPVDAFNDVPPPDRVRQWIDSILDALRDRLPGIRAAEAAAPPADDTAPEPEDERFVAAETALNLGDFAAAEVAYQSILAAEPHNAEAKAALAQVQFLSRAQATDPSVIVRADISPDDVDAQLSAADLEVAGQQVEQAFTRLINAVRRSSGPDRDKARTHLVSLFDLFAPDDTRVVKARRDLASALF</sequence>
<dbReference type="PROSITE" id="PS51352">
    <property type="entry name" value="THIOREDOXIN_2"/>
    <property type="match status" value="1"/>
</dbReference>
<protein>
    <submittedName>
        <fullName evidence="5">Thioredoxin</fullName>
    </submittedName>
</protein>
<dbReference type="RefSeq" id="WP_253886882.1">
    <property type="nucleotide sequence ID" value="NZ_BAAAVB010000024.1"/>
</dbReference>
<dbReference type="Proteomes" id="UP001205185">
    <property type="component" value="Unassembled WGS sequence"/>
</dbReference>
<dbReference type="PANTHER" id="PTHR45663:SF11">
    <property type="entry name" value="GEO12009P1"/>
    <property type="match status" value="1"/>
</dbReference>
<dbReference type="CDD" id="cd02956">
    <property type="entry name" value="ybbN"/>
    <property type="match status" value="1"/>
</dbReference>
<evidence type="ECO:0000256" key="1">
    <source>
        <dbReference type="ARBA" id="ARBA00008987"/>
    </source>
</evidence>
<dbReference type="InterPro" id="IPR036249">
    <property type="entry name" value="Thioredoxin-like_sf"/>
</dbReference>
<evidence type="ECO:0000259" key="4">
    <source>
        <dbReference type="PROSITE" id="PS51352"/>
    </source>
</evidence>
<dbReference type="Pfam" id="PF00085">
    <property type="entry name" value="Thioredoxin"/>
    <property type="match status" value="1"/>
</dbReference>
<dbReference type="SUPFAM" id="SSF48452">
    <property type="entry name" value="TPR-like"/>
    <property type="match status" value="1"/>
</dbReference>
<accession>A0ABT1IBB3</accession>
<proteinExistence type="inferred from homology"/>
<comment type="caution">
    <text evidence="5">The sequence shown here is derived from an EMBL/GenBank/DDBJ whole genome shotgun (WGS) entry which is preliminary data.</text>
</comment>
<evidence type="ECO:0000313" key="5">
    <source>
        <dbReference type="EMBL" id="MCP2269921.1"/>
    </source>
</evidence>
<dbReference type="Gene3D" id="1.25.40.10">
    <property type="entry name" value="Tetratricopeptide repeat domain"/>
    <property type="match status" value="1"/>
</dbReference>
<keyword evidence="6" id="KW-1185">Reference proteome</keyword>
<feature type="compositionally biased region" description="Pro residues" evidence="3">
    <location>
        <begin position="36"/>
        <end position="46"/>
    </location>
</feature>
<keyword evidence="2" id="KW-0676">Redox-active center</keyword>
<organism evidence="5 6">
    <name type="scientific">Actinokineospora diospyrosa</name>
    <dbReference type="NCBI Taxonomy" id="103728"/>
    <lineage>
        <taxon>Bacteria</taxon>
        <taxon>Bacillati</taxon>
        <taxon>Actinomycetota</taxon>
        <taxon>Actinomycetes</taxon>
        <taxon>Pseudonocardiales</taxon>
        <taxon>Pseudonocardiaceae</taxon>
        <taxon>Actinokineospora</taxon>
    </lineage>
</organism>
<evidence type="ECO:0000256" key="2">
    <source>
        <dbReference type="ARBA" id="ARBA00023284"/>
    </source>
</evidence>
<name>A0ABT1IBB3_9PSEU</name>
<dbReference type="InterPro" id="IPR011990">
    <property type="entry name" value="TPR-like_helical_dom_sf"/>
</dbReference>